<feature type="domain" description="USP" evidence="8">
    <location>
        <begin position="54"/>
        <end position="161"/>
    </location>
</feature>
<dbReference type="GO" id="GO:0016579">
    <property type="term" value="P:protein deubiquitination"/>
    <property type="evidence" value="ECO:0007669"/>
    <property type="project" value="InterPro"/>
</dbReference>
<evidence type="ECO:0000256" key="7">
    <source>
        <dbReference type="SAM" id="MobiDB-lite"/>
    </source>
</evidence>
<sequence length="161" mass="17698">GKTLGDESWTGITISEGAMIMMMGSADAVPAPPKPEEERKEAAENEEKSIKLPNGLKNLGNTCYMNSVLQSFKAIPEIKEGLQLVHQGGSETDANKKMAMAVKSVYEMLDNPRRTDEPLALHGILPQFSSRDEHGHLEQQDANECFSEIQRMLLNALSANK</sequence>
<keyword evidence="10" id="KW-1185">Reference proteome</keyword>
<dbReference type="InterPro" id="IPR028889">
    <property type="entry name" value="USP"/>
</dbReference>
<evidence type="ECO:0000256" key="3">
    <source>
        <dbReference type="ARBA" id="ARBA00022670"/>
    </source>
</evidence>
<dbReference type="GO" id="GO:0061136">
    <property type="term" value="P:regulation of proteasomal protein catabolic process"/>
    <property type="evidence" value="ECO:0007669"/>
    <property type="project" value="TreeGrafter"/>
</dbReference>
<protein>
    <recommendedName>
        <fullName evidence="2">ubiquitinyl hydrolase 1</fullName>
        <ecNumber evidence="2">3.4.19.12</ecNumber>
    </recommendedName>
</protein>
<name>A0A2G9TRD8_TELCI</name>
<proteinExistence type="predicted"/>
<feature type="region of interest" description="Disordered" evidence="7">
    <location>
        <begin position="26"/>
        <end position="49"/>
    </location>
</feature>
<keyword evidence="3" id="KW-0645">Protease</keyword>
<feature type="compositionally biased region" description="Basic and acidic residues" evidence="7">
    <location>
        <begin position="34"/>
        <end position="49"/>
    </location>
</feature>
<dbReference type="EMBL" id="KZ355448">
    <property type="protein sequence ID" value="PIO60448.1"/>
    <property type="molecule type" value="Genomic_DNA"/>
</dbReference>
<evidence type="ECO:0000256" key="4">
    <source>
        <dbReference type="ARBA" id="ARBA00022786"/>
    </source>
</evidence>
<evidence type="ECO:0000313" key="10">
    <source>
        <dbReference type="Proteomes" id="UP000230423"/>
    </source>
</evidence>
<dbReference type="GO" id="GO:0043161">
    <property type="term" value="P:proteasome-mediated ubiquitin-dependent protein catabolic process"/>
    <property type="evidence" value="ECO:0007669"/>
    <property type="project" value="InterPro"/>
</dbReference>
<evidence type="ECO:0000256" key="6">
    <source>
        <dbReference type="ARBA" id="ARBA00022807"/>
    </source>
</evidence>
<feature type="non-terminal residue" evidence="9">
    <location>
        <position position="161"/>
    </location>
</feature>
<keyword evidence="4" id="KW-0833">Ubl conjugation pathway</keyword>
<dbReference type="InterPro" id="IPR018200">
    <property type="entry name" value="USP_CS"/>
</dbReference>
<comment type="catalytic activity">
    <reaction evidence="1">
        <text>Thiol-dependent hydrolysis of ester, thioester, amide, peptide and isopeptide bonds formed by the C-terminal Gly of ubiquitin (a 76-residue protein attached to proteins as an intracellular targeting signal).</text>
        <dbReference type="EC" id="3.4.19.12"/>
    </reaction>
</comment>
<dbReference type="PANTHER" id="PTHR43982:SF1">
    <property type="entry name" value="UBIQUITIN CARBOXYL-TERMINAL HYDROLASE 14"/>
    <property type="match status" value="1"/>
</dbReference>
<dbReference type="GO" id="GO:0004843">
    <property type="term" value="F:cysteine-type deubiquitinase activity"/>
    <property type="evidence" value="ECO:0007669"/>
    <property type="project" value="UniProtKB-EC"/>
</dbReference>
<dbReference type="GO" id="GO:0070628">
    <property type="term" value="F:proteasome binding"/>
    <property type="evidence" value="ECO:0007669"/>
    <property type="project" value="TreeGrafter"/>
</dbReference>
<dbReference type="InterPro" id="IPR038765">
    <property type="entry name" value="Papain-like_cys_pep_sf"/>
</dbReference>
<dbReference type="InterPro" id="IPR044635">
    <property type="entry name" value="UBP14-like"/>
</dbReference>
<dbReference type="AlphaFoldDB" id="A0A2G9TRD8"/>
<gene>
    <name evidence="9" type="ORF">TELCIR_18054</name>
</gene>
<evidence type="ECO:0000256" key="1">
    <source>
        <dbReference type="ARBA" id="ARBA00000707"/>
    </source>
</evidence>
<accession>A0A2G9TRD8</accession>
<evidence type="ECO:0000256" key="5">
    <source>
        <dbReference type="ARBA" id="ARBA00022801"/>
    </source>
</evidence>
<dbReference type="Pfam" id="PF00443">
    <property type="entry name" value="UCH"/>
    <property type="match status" value="1"/>
</dbReference>
<evidence type="ECO:0000259" key="8">
    <source>
        <dbReference type="PROSITE" id="PS50235"/>
    </source>
</evidence>
<dbReference type="PANTHER" id="PTHR43982">
    <property type="entry name" value="UBIQUITIN CARBOXYL-TERMINAL HYDROLASE"/>
    <property type="match status" value="1"/>
</dbReference>
<evidence type="ECO:0000256" key="2">
    <source>
        <dbReference type="ARBA" id="ARBA00012759"/>
    </source>
</evidence>
<dbReference type="OrthoDB" id="333239at2759"/>
<reference evidence="9 10" key="1">
    <citation type="submission" date="2015-09" db="EMBL/GenBank/DDBJ databases">
        <title>Draft genome of the parasitic nematode Teladorsagia circumcincta isolate WARC Sus (inbred).</title>
        <authorList>
            <person name="Mitreva M."/>
        </authorList>
    </citation>
    <scope>NUCLEOTIDE SEQUENCE [LARGE SCALE GENOMIC DNA]</scope>
    <source>
        <strain evidence="9 10">S</strain>
    </source>
</reference>
<keyword evidence="5" id="KW-0378">Hydrolase</keyword>
<dbReference type="PROSITE" id="PS00972">
    <property type="entry name" value="USP_1"/>
    <property type="match status" value="1"/>
</dbReference>
<dbReference type="PROSITE" id="PS50235">
    <property type="entry name" value="USP_3"/>
    <property type="match status" value="1"/>
</dbReference>
<evidence type="ECO:0000313" key="9">
    <source>
        <dbReference type="EMBL" id="PIO60448.1"/>
    </source>
</evidence>
<dbReference type="SUPFAM" id="SSF54001">
    <property type="entry name" value="Cysteine proteinases"/>
    <property type="match status" value="1"/>
</dbReference>
<dbReference type="InterPro" id="IPR001394">
    <property type="entry name" value="Peptidase_C19_UCH"/>
</dbReference>
<feature type="non-terminal residue" evidence="9">
    <location>
        <position position="1"/>
    </location>
</feature>
<dbReference type="Gene3D" id="3.90.70.10">
    <property type="entry name" value="Cysteine proteinases"/>
    <property type="match status" value="1"/>
</dbReference>
<dbReference type="EC" id="3.4.19.12" evidence="2"/>
<organism evidence="9 10">
    <name type="scientific">Teladorsagia circumcincta</name>
    <name type="common">Brown stomach worm</name>
    <name type="synonym">Ostertagia circumcincta</name>
    <dbReference type="NCBI Taxonomy" id="45464"/>
    <lineage>
        <taxon>Eukaryota</taxon>
        <taxon>Metazoa</taxon>
        <taxon>Ecdysozoa</taxon>
        <taxon>Nematoda</taxon>
        <taxon>Chromadorea</taxon>
        <taxon>Rhabditida</taxon>
        <taxon>Rhabditina</taxon>
        <taxon>Rhabditomorpha</taxon>
        <taxon>Strongyloidea</taxon>
        <taxon>Trichostrongylidae</taxon>
        <taxon>Teladorsagia</taxon>
    </lineage>
</organism>
<dbReference type="Proteomes" id="UP000230423">
    <property type="component" value="Unassembled WGS sequence"/>
</dbReference>
<keyword evidence="6" id="KW-0788">Thiol protease</keyword>